<evidence type="ECO:0000256" key="9">
    <source>
        <dbReference type="ARBA" id="ARBA00023163"/>
    </source>
</evidence>
<name>A0A1W1W2Q3_9FIRM</name>
<dbReference type="InterPro" id="IPR022687">
    <property type="entry name" value="HTH_DTXR"/>
</dbReference>
<dbReference type="PANTHER" id="PTHR33238:SF11">
    <property type="entry name" value="TRANSCRIPTIONAL REGULATOR MNTR"/>
    <property type="match status" value="1"/>
</dbReference>
<protein>
    <recommendedName>
        <fullName evidence="11">Manganese transport regulator</fullName>
    </recommendedName>
</protein>
<dbReference type="GO" id="GO:0046983">
    <property type="term" value="F:protein dimerization activity"/>
    <property type="evidence" value="ECO:0007669"/>
    <property type="project" value="InterPro"/>
</dbReference>
<dbReference type="InterPro" id="IPR036421">
    <property type="entry name" value="Fe_dep_repressor_sf"/>
</dbReference>
<dbReference type="PROSITE" id="PS50944">
    <property type="entry name" value="HTH_DTXR"/>
    <property type="match status" value="1"/>
</dbReference>
<evidence type="ECO:0000256" key="10">
    <source>
        <dbReference type="ARBA" id="ARBA00023211"/>
    </source>
</evidence>
<dbReference type="STRING" id="698762.SAMN00808754_3149"/>
<keyword evidence="5" id="KW-0678">Repressor</keyword>
<evidence type="ECO:0000259" key="12">
    <source>
        <dbReference type="PROSITE" id="PS50944"/>
    </source>
</evidence>
<keyword evidence="7" id="KW-0238">DNA-binding</keyword>
<dbReference type="EMBL" id="LT838272">
    <property type="protein sequence ID" value="SMB99899.1"/>
    <property type="molecule type" value="Genomic_DNA"/>
</dbReference>
<feature type="domain" description="HTH dtxR-type" evidence="12">
    <location>
        <begin position="23"/>
        <end position="84"/>
    </location>
</feature>
<dbReference type="GO" id="GO:0046914">
    <property type="term" value="F:transition metal ion binding"/>
    <property type="evidence" value="ECO:0007669"/>
    <property type="project" value="InterPro"/>
</dbReference>
<dbReference type="FunFam" id="1.10.10.10:FF:000189">
    <property type="entry name" value="HTH-type transcriptional regulator MntR"/>
    <property type="match status" value="1"/>
</dbReference>
<keyword evidence="6" id="KW-0805">Transcription regulation</keyword>
<dbReference type="Pfam" id="PF02742">
    <property type="entry name" value="Fe_dep_repr_C"/>
    <property type="match status" value="1"/>
</dbReference>
<dbReference type="InterPro" id="IPR022689">
    <property type="entry name" value="Iron_dep_repressor"/>
</dbReference>
<dbReference type="RefSeq" id="WP_231967840.1">
    <property type="nucleotide sequence ID" value="NZ_LT838272.1"/>
</dbReference>
<evidence type="ECO:0000256" key="6">
    <source>
        <dbReference type="ARBA" id="ARBA00023015"/>
    </source>
</evidence>
<sequence>MHKEEQFRTFRGYALLEQEIGALTPSMEDYLEMIYRLAEKNGYTRIQELAAALNVQPSSATKMVQRLAEANYLIYEKYGVIKLTPSGSQVGRRLLARHNTLAEFLKIIGATSHILEDTEKIEHNLSHEALTCISRLVHFFREHPAWLKAYQEYCVQFSDYSAL</sequence>
<dbReference type="SMART" id="SM00529">
    <property type="entry name" value="HTH_DTXR"/>
    <property type="match status" value="1"/>
</dbReference>
<keyword evidence="10" id="KW-0464">Manganese</keyword>
<comment type="subcellular location">
    <subcellularLocation>
        <location evidence="1">Cytoplasm</location>
    </subcellularLocation>
</comment>
<dbReference type="SUPFAM" id="SSF47979">
    <property type="entry name" value="Iron-dependent repressor protein, dimerization domain"/>
    <property type="match status" value="1"/>
</dbReference>
<comment type="similarity">
    <text evidence="2">Belongs to the DtxR/MntR family.</text>
</comment>
<evidence type="ECO:0000256" key="2">
    <source>
        <dbReference type="ARBA" id="ARBA00007871"/>
    </source>
</evidence>
<gene>
    <name evidence="13" type="ORF">SAMN00808754_3149</name>
</gene>
<dbReference type="Gene3D" id="1.10.10.10">
    <property type="entry name" value="Winged helix-like DNA-binding domain superfamily/Winged helix DNA-binding domain"/>
    <property type="match status" value="1"/>
</dbReference>
<keyword evidence="9" id="KW-0804">Transcription</keyword>
<dbReference type="InterPro" id="IPR036390">
    <property type="entry name" value="WH_DNA-bd_sf"/>
</dbReference>
<dbReference type="InterPro" id="IPR050536">
    <property type="entry name" value="DtxR_MntR_Metal-Reg"/>
</dbReference>
<dbReference type="GO" id="GO:0003677">
    <property type="term" value="F:DNA binding"/>
    <property type="evidence" value="ECO:0007669"/>
    <property type="project" value="UniProtKB-KW"/>
</dbReference>
<dbReference type="InterPro" id="IPR001367">
    <property type="entry name" value="Fe_dep_repressor"/>
</dbReference>
<evidence type="ECO:0000313" key="13">
    <source>
        <dbReference type="EMBL" id="SMB99899.1"/>
    </source>
</evidence>
<dbReference type="NCBIfam" id="NF003025">
    <property type="entry name" value="PRK03902.1"/>
    <property type="match status" value="1"/>
</dbReference>
<proteinExistence type="inferred from homology"/>
<dbReference type="Pfam" id="PF01325">
    <property type="entry name" value="Fe_dep_repress"/>
    <property type="match status" value="1"/>
</dbReference>
<dbReference type="PANTHER" id="PTHR33238">
    <property type="entry name" value="IRON (METAL) DEPENDENT REPRESSOR, DTXR FAMILY"/>
    <property type="match status" value="1"/>
</dbReference>
<dbReference type="SUPFAM" id="SSF46785">
    <property type="entry name" value="Winged helix' DNA-binding domain"/>
    <property type="match status" value="1"/>
</dbReference>
<dbReference type="Gene3D" id="1.10.60.10">
    <property type="entry name" value="Iron dependent repressor, metal binding and dimerisation domain"/>
    <property type="match status" value="1"/>
</dbReference>
<evidence type="ECO:0000256" key="5">
    <source>
        <dbReference type="ARBA" id="ARBA00022491"/>
    </source>
</evidence>
<keyword evidence="8" id="KW-0010">Activator</keyword>
<organism evidence="13 14">
    <name type="scientific">Thermanaeromonas toyohensis ToBE</name>
    <dbReference type="NCBI Taxonomy" id="698762"/>
    <lineage>
        <taxon>Bacteria</taxon>
        <taxon>Bacillati</taxon>
        <taxon>Bacillota</taxon>
        <taxon>Clostridia</taxon>
        <taxon>Neomoorellales</taxon>
        <taxon>Neomoorellaceae</taxon>
        <taxon>Thermanaeromonas</taxon>
    </lineage>
</organism>
<evidence type="ECO:0000256" key="4">
    <source>
        <dbReference type="ARBA" id="ARBA00022490"/>
    </source>
</evidence>
<evidence type="ECO:0000313" key="14">
    <source>
        <dbReference type="Proteomes" id="UP000192569"/>
    </source>
</evidence>
<dbReference type="Proteomes" id="UP000192569">
    <property type="component" value="Chromosome I"/>
</dbReference>
<keyword evidence="4" id="KW-0963">Cytoplasm</keyword>
<evidence type="ECO:0000256" key="3">
    <source>
        <dbReference type="ARBA" id="ARBA00011738"/>
    </source>
</evidence>
<evidence type="ECO:0000256" key="7">
    <source>
        <dbReference type="ARBA" id="ARBA00023125"/>
    </source>
</evidence>
<comment type="subunit">
    <text evidence="3">Homodimer.</text>
</comment>
<reference evidence="13 14" key="1">
    <citation type="submission" date="2017-04" db="EMBL/GenBank/DDBJ databases">
        <authorList>
            <person name="Afonso C.L."/>
            <person name="Miller P.J."/>
            <person name="Scott M.A."/>
            <person name="Spackman E."/>
            <person name="Goraichik I."/>
            <person name="Dimitrov K.M."/>
            <person name="Suarez D.L."/>
            <person name="Swayne D.E."/>
        </authorList>
    </citation>
    <scope>NUCLEOTIDE SEQUENCE [LARGE SCALE GENOMIC DNA]</scope>
    <source>
        <strain evidence="13 14">ToBE</strain>
    </source>
</reference>
<dbReference type="GO" id="GO:0005737">
    <property type="term" value="C:cytoplasm"/>
    <property type="evidence" value="ECO:0007669"/>
    <property type="project" value="UniProtKB-SubCell"/>
</dbReference>
<accession>A0A1W1W2Q3</accession>
<keyword evidence="14" id="KW-1185">Reference proteome</keyword>
<evidence type="ECO:0000256" key="11">
    <source>
        <dbReference type="ARBA" id="ARBA00032593"/>
    </source>
</evidence>
<evidence type="ECO:0000256" key="8">
    <source>
        <dbReference type="ARBA" id="ARBA00023159"/>
    </source>
</evidence>
<dbReference type="InterPro" id="IPR036388">
    <property type="entry name" value="WH-like_DNA-bd_sf"/>
</dbReference>
<evidence type="ECO:0000256" key="1">
    <source>
        <dbReference type="ARBA" id="ARBA00004496"/>
    </source>
</evidence>
<dbReference type="AlphaFoldDB" id="A0A1W1W2Q3"/>
<dbReference type="GO" id="GO:0003700">
    <property type="term" value="F:DNA-binding transcription factor activity"/>
    <property type="evidence" value="ECO:0007669"/>
    <property type="project" value="InterPro"/>
</dbReference>